<sequence>MSSCCPPNSEPAREASPYVGSSKVFGKTCLYVAGPATTRVGVLAFPDMFGCDSGRTKEDVDRLAQEGYVVVLVDLTNGVWPTSSEEVQANLAEWMRKTDYDSVMKPSIDDAIAYLKQEAQVEDIVCYGYCLGSWVGARLSTLSPSVIKGNVSFHPSWTWENMVNGEGALEKLTDAITVPQLLLSVSNDPDAVRTGGLVEKILKEKSDIASLSEVVDFEHVKHGWVNRGDLSDEKVKIAVDEAWGRARAFIKKITTQ</sequence>
<evidence type="ECO:0000313" key="2">
    <source>
        <dbReference type="EMBL" id="TMW64448.1"/>
    </source>
</evidence>
<keyword evidence="3" id="KW-1185">Reference proteome</keyword>
<dbReference type="AlphaFoldDB" id="A0A8K1CLB7"/>
<organism evidence="2 3">
    <name type="scientific">Pythium oligandrum</name>
    <name type="common">Mycoparasitic fungus</name>
    <dbReference type="NCBI Taxonomy" id="41045"/>
    <lineage>
        <taxon>Eukaryota</taxon>
        <taxon>Sar</taxon>
        <taxon>Stramenopiles</taxon>
        <taxon>Oomycota</taxon>
        <taxon>Peronosporomycetes</taxon>
        <taxon>Pythiales</taxon>
        <taxon>Pythiaceae</taxon>
        <taxon>Pythium</taxon>
    </lineage>
</organism>
<accession>A0A8K1CLB7</accession>
<evidence type="ECO:0000259" key="1">
    <source>
        <dbReference type="Pfam" id="PF01738"/>
    </source>
</evidence>
<name>A0A8K1CLB7_PYTOL</name>
<dbReference type="Gene3D" id="3.40.50.1820">
    <property type="entry name" value="alpha/beta hydrolase"/>
    <property type="match status" value="1"/>
</dbReference>
<comment type="caution">
    <text evidence="2">The sequence shown here is derived from an EMBL/GenBank/DDBJ whole genome shotgun (WGS) entry which is preliminary data.</text>
</comment>
<dbReference type="OrthoDB" id="17560at2759"/>
<gene>
    <name evidence="2" type="ORF">Poli38472_013070</name>
</gene>
<dbReference type="SUPFAM" id="SSF53474">
    <property type="entry name" value="alpha/beta-Hydrolases"/>
    <property type="match status" value="1"/>
</dbReference>
<protein>
    <recommendedName>
        <fullName evidence="1">Dienelactone hydrolase domain-containing protein</fullName>
    </recommendedName>
</protein>
<dbReference type="PANTHER" id="PTHR17630">
    <property type="entry name" value="DIENELACTONE HYDROLASE"/>
    <property type="match status" value="1"/>
</dbReference>
<dbReference type="EMBL" id="SPLM01000040">
    <property type="protein sequence ID" value="TMW64448.1"/>
    <property type="molecule type" value="Genomic_DNA"/>
</dbReference>
<dbReference type="InterPro" id="IPR002925">
    <property type="entry name" value="Dienelactn_hydro"/>
</dbReference>
<reference evidence="2" key="1">
    <citation type="submission" date="2019-03" db="EMBL/GenBank/DDBJ databases">
        <title>Long read genome sequence of the mycoparasitic Pythium oligandrum ATCC 38472 isolated from sugarbeet rhizosphere.</title>
        <authorList>
            <person name="Gaulin E."/>
        </authorList>
    </citation>
    <scope>NUCLEOTIDE SEQUENCE</scope>
    <source>
        <strain evidence="2">ATCC 38472_TT</strain>
    </source>
</reference>
<dbReference type="Pfam" id="PF01738">
    <property type="entry name" value="DLH"/>
    <property type="match status" value="1"/>
</dbReference>
<evidence type="ECO:0000313" key="3">
    <source>
        <dbReference type="Proteomes" id="UP000794436"/>
    </source>
</evidence>
<dbReference type="PANTHER" id="PTHR17630:SF44">
    <property type="entry name" value="PROTEIN AIM2"/>
    <property type="match status" value="1"/>
</dbReference>
<proteinExistence type="predicted"/>
<dbReference type="GO" id="GO:0016787">
    <property type="term" value="F:hydrolase activity"/>
    <property type="evidence" value="ECO:0007669"/>
    <property type="project" value="InterPro"/>
</dbReference>
<dbReference type="InterPro" id="IPR029058">
    <property type="entry name" value="AB_hydrolase_fold"/>
</dbReference>
<dbReference type="Proteomes" id="UP000794436">
    <property type="component" value="Unassembled WGS sequence"/>
</dbReference>
<feature type="domain" description="Dienelactone hydrolase" evidence="1">
    <location>
        <begin position="31"/>
        <end position="253"/>
    </location>
</feature>